<dbReference type="GO" id="GO:0006633">
    <property type="term" value="P:fatty acid biosynthetic process"/>
    <property type="evidence" value="ECO:0007669"/>
    <property type="project" value="InterPro"/>
</dbReference>
<dbReference type="PANTHER" id="PTHR34069">
    <property type="entry name" value="3-OXOACYL-[ACYL-CARRIER-PROTEIN] SYNTHASE 3"/>
    <property type="match status" value="1"/>
</dbReference>
<dbReference type="Gene3D" id="3.40.47.10">
    <property type="match status" value="1"/>
</dbReference>
<dbReference type="SUPFAM" id="SSF53901">
    <property type="entry name" value="Thiolase-like"/>
    <property type="match status" value="2"/>
</dbReference>
<dbReference type="OrthoDB" id="151547at2"/>
<gene>
    <name evidence="3" type="ORF">FHE65_12905</name>
    <name evidence="2" type="ORF">FHE65_22910</name>
</gene>
<dbReference type="GO" id="GO:0004315">
    <property type="term" value="F:3-oxoacyl-[acyl-carrier-protein] synthase activity"/>
    <property type="evidence" value="ECO:0007669"/>
    <property type="project" value="InterPro"/>
</dbReference>
<dbReference type="EMBL" id="VDFR01000057">
    <property type="protein sequence ID" value="TNC46325.1"/>
    <property type="molecule type" value="Genomic_DNA"/>
</dbReference>
<evidence type="ECO:0000313" key="3">
    <source>
        <dbReference type="EMBL" id="TNC46325.1"/>
    </source>
</evidence>
<feature type="domain" description="Beta-ketoacyl-[acyl-carrier-protein] synthase III N-terminal" evidence="1">
    <location>
        <begin position="121"/>
        <end position="177"/>
    </location>
</feature>
<name>A0A5C4MKS0_9ACTN</name>
<evidence type="ECO:0000313" key="4">
    <source>
        <dbReference type="Proteomes" id="UP000306740"/>
    </source>
</evidence>
<dbReference type="AlphaFoldDB" id="A0A5C4MKS0"/>
<dbReference type="Pfam" id="PF08545">
    <property type="entry name" value="ACP_syn_III"/>
    <property type="match status" value="1"/>
</dbReference>
<evidence type="ECO:0000313" key="2">
    <source>
        <dbReference type="EMBL" id="TNC40476.1"/>
    </source>
</evidence>
<protein>
    <submittedName>
        <fullName evidence="3">3-oxoacyl-ACP synthase</fullName>
    </submittedName>
</protein>
<evidence type="ECO:0000259" key="1">
    <source>
        <dbReference type="Pfam" id="PF08545"/>
    </source>
</evidence>
<dbReference type="RefSeq" id="WP_139105974.1">
    <property type="nucleotide sequence ID" value="NZ_VDFR01000057.1"/>
</dbReference>
<dbReference type="GO" id="GO:0044550">
    <property type="term" value="P:secondary metabolite biosynthetic process"/>
    <property type="evidence" value="ECO:0007669"/>
    <property type="project" value="TreeGrafter"/>
</dbReference>
<proteinExistence type="predicted"/>
<sequence length="334" mass="35596">MTDPGITGTGYAVPKRVRDNTDPVYAALDRTPGPGGVAEADLFTGAAQRRVLDADEEIEAFMVDACQQALDEAGIDAADVDRLYGYASVPAYYTPNSLYEVHARLGMREDSLVVPLNSDFSNFLLGLVHSHEAIVAGGCTHALVVTGSNWTRHVDYRRGHAQAIGDGAGAAVLSTGGALRLVDHDTRTFGWAYTSMTMAVRPRHAVDWAGIPVGKDGNPAPTYLLESDSGVEVYQTIMRDGLPDLVGELLDRNGITGADVSLITHQGSRALLDHWSARLRPAAYLETLETFGNLTHSTYPVNLALHAGAVSTPYVVIAAVGTGFHVTAVLLRVT</sequence>
<dbReference type="Proteomes" id="UP000306740">
    <property type="component" value="Unassembled WGS sequence"/>
</dbReference>
<organism evidence="3 4">
    <name type="scientific">Mumia zhuanghuii</name>
    <dbReference type="NCBI Taxonomy" id="2585211"/>
    <lineage>
        <taxon>Bacteria</taxon>
        <taxon>Bacillati</taxon>
        <taxon>Actinomycetota</taxon>
        <taxon>Actinomycetes</taxon>
        <taxon>Propionibacteriales</taxon>
        <taxon>Nocardioidaceae</taxon>
        <taxon>Mumia</taxon>
    </lineage>
</organism>
<dbReference type="PANTHER" id="PTHR34069:SF2">
    <property type="entry name" value="BETA-KETOACYL-[ACYL-CARRIER-PROTEIN] SYNTHASE III"/>
    <property type="match status" value="1"/>
</dbReference>
<accession>A0A5C4MKS0</accession>
<dbReference type="InterPro" id="IPR013751">
    <property type="entry name" value="ACP_syn_III_N"/>
</dbReference>
<comment type="caution">
    <text evidence="3">The sequence shown here is derived from an EMBL/GenBank/DDBJ whole genome shotgun (WGS) entry which is preliminary data.</text>
</comment>
<reference evidence="3 4" key="1">
    <citation type="submission" date="2019-05" db="EMBL/GenBank/DDBJ databases">
        <title>Mumia sp. nov., isolated from the intestinal contents of plateau pika (Ochotona curzoniae) in the Qinghai-Tibet plateau of China.</title>
        <authorList>
            <person name="Tian Z."/>
        </authorList>
    </citation>
    <scope>NUCLEOTIDE SEQUENCE [LARGE SCALE GENOMIC DNA]</scope>
    <source>
        <strain evidence="4">527</strain>
        <strain evidence="3">Z527</strain>
    </source>
</reference>
<dbReference type="EMBL" id="VDFR01000109">
    <property type="protein sequence ID" value="TNC40476.1"/>
    <property type="molecule type" value="Genomic_DNA"/>
</dbReference>
<dbReference type="InterPro" id="IPR016039">
    <property type="entry name" value="Thiolase-like"/>
</dbReference>